<dbReference type="InterPro" id="IPR050596">
    <property type="entry name" value="AspAT/PAT-like"/>
</dbReference>
<evidence type="ECO:0000256" key="3">
    <source>
        <dbReference type="ARBA" id="ARBA00022576"/>
    </source>
</evidence>
<sequence length="132" mass="14459">IEHVFKFCVNNHSCVNTAAQYGAIAALEGPEDHLNDMMKEFIIRRKLIVDGLRSLKGVECSLPGGSFFVFPNVKGTGMNGQEFTERCLEEAGVAIIPGTAFGKFAKDNVRFNFATSQDNISQALEKINNMLG</sequence>
<evidence type="ECO:0000256" key="5">
    <source>
        <dbReference type="ARBA" id="ARBA00022898"/>
    </source>
</evidence>
<dbReference type="Pfam" id="PF00155">
    <property type="entry name" value="Aminotran_1_2"/>
    <property type="match status" value="1"/>
</dbReference>
<comment type="cofactor">
    <cofactor evidence="1">
        <name>pyridoxal 5'-phosphate</name>
        <dbReference type="ChEBI" id="CHEBI:597326"/>
    </cofactor>
</comment>
<keyword evidence="3" id="KW-0032">Aminotransferase</keyword>
<evidence type="ECO:0000256" key="4">
    <source>
        <dbReference type="ARBA" id="ARBA00022679"/>
    </source>
</evidence>
<evidence type="ECO:0000256" key="1">
    <source>
        <dbReference type="ARBA" id="ARBA00001933"/>
    </source>
</evidence>
<dbReference type="PANTHER" id="PTHR46383:SF1">
    <property type="entry name" value="ASPARTATE AMINOTRANSFERASE"/>
    <property type="match status" value="1"/>
</dbReference>
<dbReference type="AlphaFoldDB" id="A0A383B7H9"/>
<dbReference type="PANTHER" id="PTHR46383">
    <property type="entry name" value="ASPARTATE AMINOTRANSFERASE"/>
    <property type="match status" value="1"/>
</dbReference>
<dbReference type="CDD" id="cd00609">
    <property type="entry name" value="AAT_like"/>
    <property type="match status" value="1"/>
</dbReference>
<dbReference type="InterPro" id="IPR015424">
    <property type="entry name" value="PyrdxlP-dep_Trfase"/>
</dbReference>
<keyword evidence="4" id="KW-0808">Transferase</keyword>
<organism evidence="7">
    <name type="scientific">marine metagenome</name>
    <dbReference type="NCBI Taxonomy" id="408172"/>
    <lineage>
        <taxon>unclassified sequences</taxon>
        <taxon>metagenomes</taxon>
        <taxon>ecological metagenomes</taxon>
    </lineage>
</organism>
<evidence type="ECO:0000259" key="6">
    <source>
        <dbReference type="Pfam" id="PF00155"/>
    </source>
</evidence>
<feature type="domain" description="Aminotransferase class I/classII large" evidence="6">
    <location>
        <begin position="10"/>
        <end position="127"/>
    </location>
</feature>
<feature type="non-terminal residue" evidence="7">
    <location>
        <position position="1"/>
    </location>
</feature>
<dbReference type="EMBL" id="UINC01197722">
    <property type="protein sequence ID" value="SVE15348.1"/>
    <property type="molecule type" value="Genomic_DNA"/>
</dbReference>
<protein>
    <recommendedName>
        <fullName evidence="6">Aminotransferase class I/classII large domain-containing protein</fullName>
    </recommendedName>
</protein>
<evidence type="ECO:0000256" key="2">
    <source>
        <dbReference type="ARBA" id="ARBA00007441"/>
    </source>
</evidence>
<dbReference type="InterPro" id="IPR015422">
    <property type="entry name" value="PyrdxlP-dep_Trfase_small"/>
</dbReference>
<dbReference type="GO" id="GO:0008483">
    <property type="term" value="F:transaminase activity"/>
    <property type="evidence" value="ECO:0007669"/>
    <property type="project" value="UniProtKB-KW"/>
</dbReference>
<dbReference type="InterPro" id="IPR004839">
    <property type="entry name" value="Aminotransferase_I/II_large"/>
</dbReference>
<evidence type="ECO:0000313" key="7">
    <source>
        <dbReference type="EMBL" id="SVE15348.1"/>
    </source>
</evidence>
<comment type="similarity">
    <text evidence="2">Belongs to the class-I pyridoxal-phosphate-dependent aminotransferase family.</text>
</comment>
<name>A0A383B7H9_9ZZZZ</name>
<accession>A0A383B7H9</accession>
<dbReference type="GO" id="GO:0006520">
    <property type="term" value="P:amino acid metabolic process"/>
    <property type="evidence" value="ECO:0007669"/>
    <property type="project" value="InterPro"/>
</dbReference>
<dbReference type="SUPFAM" id="SSF53383">
    <property type="entry name" value="PLP-dependent transferases"/>
    <property type="match status" value="1"/>
</dbReference>
<reference evidence="7" key="1">
    <citation type="submission" date="2018-05" db="EMBL/GenBank/DDBJ databases">
        <authorList>
            <person name="Lanie J.A."/>
            <person name="Ng W.-L."/>
            <person name="Kazmierczak K.M."/>
            <person name="Andrzejewski T.M."/>
            <person name="Davidsen T.M."/>
            <person name="Wayne K.J."/>
            <person name="Tettelin H."/>
            <person name="Glass J.I."/>
            <person name="Rusch D."/>
            <person name="Podicherti R."/>
            <person name="Tsui H.-C.T."/>
            <person name="Winkler M.E."/>
        </authorList>
    </citation>
    <scope>NUCLEOTIDE SEQUENCE</scope>
</reference>
<dbReference type="GO" id="GO:0030170">
    <property type="term" value="F:pyridoxal phosphate binding"/>
    <property type="evidence" value="ECO:0007669"/>
    <property type="project" value="InterPro"/>
</dbReference>
<dbReference type="Gene3D" id="3.90.1150.10">
    <property type="entry name" value="Aspartate Aminotransferase, domain 1"/>
    <property type="match status" value="1"/>
</dbReference>
<gene>
    <name evidence="7" type="ORF">METZ01_LOCUS468202</name>
</gene>
<proteinExistence type="inferred from homology"/>
<keyword evidence="5" id="KW-0663">Pyridoxal phosphate</keyword>